<keyword evidence="5 6" id="KW-0472">Membrane</keyword>
<feature type="transmembrane region" description="Helical" evidence="6">
    <location>
        <begin position="203"/>
        <end position="221"/>
    </location>
</feature>
<comment type="subcellular location">
    <subcellularLocation>
        <location evidence="1">Cell membrane</location>
        <topology evidence="1">Multi-pass membrane protein</topology>
    </subcellularLocation>
</comment>
<keyword evidence="2" id="KW-1003">Cell membrane</keyword>
<evidence type="ECO:0000256" key="6">
    <source>
        <dbReference type="SAM" id="Phobius"/>
    </source>
</evidence>
<dbReference type="EMBL" id="JAPXFL010000002">
    <property type="protein sequence ID" value="KAK9510002.1"/>
    <property type="molecule type" value="Genomic_DNA"/>
</dbReference>
<dbReference type="AlphaFoldDB" id="A0AAW1DHW2"/>
<evidence type="ECO:0000256" key="3">
    <source>
        <dbReference type="ARBA" id="ARBA00022692"/>
    </source>
</evidence>
<dbReference type="GO" id="GO:0005886">
    <property type="term" value="C:plasma membrane"/>
    <property type="evidence" value="ECO:0007669"/>
    <property type="project" value="UniProtKB-SubCell"/>
</dbReference>
<evidence type="ECO:0000313" key="7">
    <source>
        <dbReference type="EMBL" id="KAK9510002.1"/>
    </source>
</evidence>
<evidence type="ECO:0000313" key="8">
    <source>
        <dbReference type="Proteomes" id="UP001461498"/>
    </source>
</evidence>
<accession>A0AAW1DHW2</accession>
<reference evidence="7 8" key="1">
    <citation type="submission" date="2022-12" db="EMBL/GenBank/DDBJ databases">
        <title>Chromosome-level genome assembly of true bugs.</title>
        <authorList>
            <person name="Ma L."/>
            <person name="Li H."/>
        </authorList>
    </citation>
    <scope>NUCLEOTIDE SEQUENCE [LARGE SCALE GENOMIC DNA]</scope>
    <source>
        <strain evidence="7">Lab_2022b</strain>
    </source>
</reference>
<name>A0AAW1DHW2_9HEMI</name>
<dbReference type="Proteomes" id="UP001461498">
    <property type="component" value="Unassembled WGS sequence"/>
</dbReference>
<dbReference type="GO" id="GO:0050909">
    <property type="term" value="P:sensory perception of taste"/>
    <property type="evidence" value="ECO:0007669"/>
    <property type="project" value="InterPro"/>
</dbReference>
<feature type="transmembrane region" description="Helical" evidence="6">
    <location>
        <begin position="102"/>
        <end position="120"/>
    </location>
</feature>
<dbReference type="InterPro" id="IPR013604">
    <property type="entry name" value="7TM_chemorcpt"/>
</dbReference>
<evidence type="ECO:0000256" key="2">
    <source>
        <dbReference type="ARBA" id="ARBA00022475"/>
    </source>
</evidence>
<proteinExistence type="predicted"/>
<comment type="caution">
    <text evidence="7">The sequence shown here is derived from an EMBL/GenBank/DDBJ whole genome shotgun (WGS) entry which is preliminary data.</text>
</comment>
<organism evidence="7 8">
    <name type="scientific">Rhynocoris fuscipes</name>
    <dbReference type="NCBI Taxonomy" id="488301"/>
    <lineage>
        <taxon>Eukaryota</taxon>
        <taxon>Metazoa</taxon>
        <taxon>Ecdysozoa</taxon>
        <taxon>Arthropoda</taxon>
        <taxon>Hexapoda</taxon>
        <taxon>Insecta</taxon>
        <taxon>Pterygota</taxon>
        <taxon>Neoptera</taxon>
        <taxon>Paraneoptera</taxon>
        <taxon>Hemiptera</taxon>
        <taxon>Heteroptera</taxon>
        <taxon>Panheteroptera</taxon>
        <taxon>Cimicomorpha</taxon>
        <taxon>Reduviidae</taxon>
        <taxon>Harpactorinae</taxon>
        <taxon>Harpactorini</taxon>
        <taxon>Rhynocoris</taxon>
    </lineage>
</organism>
<evidence type="ECO:0000256" key="1">
    <source>
        <dbReference type="ARBA" id="ARBA00004651"/>
    </source>
</evidence>
<gene>
    <name evidence="7" type="ORF">O3M35_004879</name>
</gene>
<evidence type="ECO:0000256" key="4">
    <source>
        <dbReference type="ARBA" id="ARBA00022989"/>
    </source>
</evidence>
<sequence length="272" mass="31571">MSEESSNEETVVLYYYVWRRRRIAKSISQDYYLFSTGRGVRIRTWPQVFVVFADQLSSSVAVAVGLTLVNIKCGKFIEAARSYRQIEGILGSASSHNFRLPLAVYLIFLSVFLPSNVYEYTSEEQLVYLPTYLVYLPLVALHVLYTSTFLDIESRLRHLNKCLPALIKRPQSYHRFRNHAGGIRLAGYLIWKIVMVKKQFEKLFGLPLLLLMAHNVLHNTITPYYVLVNLLHPELSRYNLVTWIMQAIWLAVHAINLLLMVWPTQMLLKQVS</sequence>
<keyword evidence="3 6" id="KW-0812">Transmembrane</keyword>
<keyword evidence="4 6" id="KW-1133">Transmembrane helix</keyword>
<feature type="transmembrane region" description="Helical" evidence="6">
    <location>
        <begin position="241"/>
        <end position="262"/>
    </location>
</feature>
<evidence type="ECO:0000256" key="5">
    <source>
        <dbReference type="ARBA" id="ARBA00023136"/>
    </source>
</evidence>
<dbReference type="Pfam" id="PF08395">
    <property type="entry name" value="7tm_7"/>
    <property type="match status" value="1"/>
</dbReference>
<keyword evidence="8" id="KW-1185">Reference proteome</keyword>
<protein>
    <submittedName>
        <fullName evidence="7">Uncharacterized protein</fullName>
    </submittedName>
</protein>
<feature type="transmembrane region" description="Helical" evidence="6">
    <location>
        <begin position="132"/>
        <end position="152"/>
    </location>
</feature>